<evidence type="ECO:0000259" key="2">
    <source>
        <dbReference type="Pfam" id="PF14501"/>
    </source>
</evidence>
<keyword evidence="1" id="KW-0812">Transmembrane</keyword>
<keyword evidence="1" id="KW-0472">Membrane</keyword>
<dbReference type="Gene3D" id="3.30.565.10">
    <property type="entry name" value="Histidine kinase-like ATPase, C-terminal domain"/>
    <property type="match status" value="1"/>
</dbReference>
<dbReference type="InterPro" id="IPR032834">
    <property type="entry name" value="NatK-like_C"/>
</dbReference>
<dbReference type="GO" id="GO:0042802">
    <property type="term" value="F:identical protein binding"/>
    <property type="evidence" value="ECO:0007669"/>
    <property type="project" value="TreeGrafter"/>
</dbReference>
<protein>
    <recommendedName>
        <fullName evidence="2">Sensor histidine kinase NatK-like C-terminal domain-containing protein</fullName>
    </recommendedName>
</protein>
<accession>A0A2K9HE34</accession>
<keyword evidence="1" id="KW-1133">Transmembrane helix</keyword>
<dbReference type="Pfam" id="PF14501">
    <property type="entry name" value="HATPase_c_5"/>
    <property type="match status" value="1"/>
</dbReference>
<sequence>MYNVSSLVLFGYDFIVLDFTFVLFLIFSDTKFKVRTVIMTVLFSAIISLFSGRYDSAILPVLIIIITLINYKWPKIIGNKYLLIFIFSYIVQSLIGEFSVWFARIIINTLANNRSINIFVLISIVINSVLIIITIYFYKKNIFYITKLKLSILGNNKINIMTICFLVINIIVIFSVNIIFDMNHVSGILQGLVVFILFLVFFTNLYFFYLYITLVNEKNKLQIQKQKDEEFRKYMEVANQNYNSIKKFKHDYKNILIGFEIFVERSKDQDFKDYFKKVVGYSDKVLTFNQDVMGILNNIKSKPIKSILLTKINLAKSKGIEFHCEIDERINDTVVDEIDLSRILSILLDNAIESSMDQVKKIISFAIVKYTDGFDIVVENHIDEPEKLNVNYWFIKNYSTKGNNHGEGLKGVESFVSSNDKLSLNASIKNHTVQIVLIVGDNNA</sequence>
<dbReference type="STRING" id="1423720.FC67_GL000202"/>
<reference evidence="3 4" key="1">
    <citation type="submission" date="2016-12" db="EMBL/GenBank/DDBJ databases">
        <title>The whole genome sequencing and assembly of Lactobacillus alimentarius DSM 20249T strain.</title>
        <authorList>
            <person name="Lee Y.-J."/>
            <person name="Yi H."/>
            <person name="Bahn Y.-S."/>
            <person name="Kim J.F."/>
            <person name="Lee D.-W."/>
        </authorList>
    </citation>
    <scope>NUCLEOTIDE SEQUENCE [LARGE SCALE GENOMIC DNA]</scope>
    <source>
        <strain evidence="3 4">DSM 20249</strain>
    </source>
</reference>
<feature type="transmembrane region" description="Helical" evidence="1">
    <location>
        <begin position="6"/>
        <end position="27"/>
    </location>
</feature>
<feature type="transmembrane region" description="Helical" evidence="1">
    <location>
        <begin position="192"/>
        <end position="212"/>
    </location>
</feature>
<proteinExistence type="predicted"/>
<feature type="domain" description="Sensor histidine kinase NatK-like C-terminal" evidence="2">
    <location>
        <begin position="338"/>
        <end position="433"/>
    </location>
</feature>
<dbReference type="PANTHER" id="PTHR40448:SF1">
    <property type="entry name" value="TWO-COMPONENT SENSOR HISTIDINE KINASE"/>
    <property type="match status" value="1"/>
</dbReference>
<dbReference type="EMBL" id="CP018867">
    <property type="protein sequence ID" value="AUI70814.1"/>
    <property type="molecule type" value="Genomic_DNA"/>
</dbReference>
<feature type="transmembrane region" description="Helical" evidence="1">
    <location>
        <begin position="158"/>
        <end position="180"/>
    </location>
</feature>
<dbReference type="Proteomes" id="UP000234653">
    <property type="component" value="Chromosome"/>
</dbReference>
<feature type="transmembrane region" description="Helical" evidence="1">
    <location>
        <begin position="81"/>
        <end position="103"/>
    </location>
</feature>
<dbReference type="SUPFAM" id="SSF55874">
    <property type="entry name" value="ATPase domain of HSP90 chaperone/DNA topoisomerase II/histidine kinase"/>
    <property type="match status" value="1"/>
</dbReference>
<dbReference type="AlphaFoldDB" id="A0A2K9HE34"/>
<feature type="transmembrane region" description="Helical" evidence="1">
    <location>
        <begin position="115"/>
        <end position="138"/>
    </location>
</feature>
<keyword evidence="4" id="KW-1185">Reference proteome</keyword>
<organism evidence="3 4">
    <name type="scientific">Companilactobacillus alimentarius DSM 20249</name>
    <dbReference type="NCBI Taxonomy" id="1423720"/>
    <lineage>
        <taxon>Bacteria</taxon>
        <taxon>Bacillati</taxon>
        <taxon>Bacillota</taxon>
        <taxon>Bacilli</taxon>
        <taxon>Lactobacillales</taxon>
        <taxon>Lactobacillaceae</taxon>
        <taxon>Companilactobacillus</taxon>
    </lineage>
</organism>
<dbReference type="PANTHER" id="PTHR40448">
    <property type="entry name" value="TWO-COMPONENT SENSOR HISTIDINE KINASE"/>
    <property type="match status" value="1"/>
</dbReference>
<dbReference type="OrthoDB" id="1652078at2"/>
<gene>
    <name evidence="3" type="ORF">LA20249_00725</name>
</gene>
<dbReference type="KEGG" id="lali:LA20249_00725"/>
<feature type="transmembrane region" description="Helical" evidence="1">
    <location>
        <begin position="57"/>
        <end position="74"/>
    </location>
</feature>
<dbReference type="InterPro" id="IPR036890">
    <property type="entry name" value="HATPase_C_sf"/>
</dbReference>
<evidence type="ECO:0000313" key="4">
    <source>
        <dbReference type="Proteomes" id="UP000234653"/>
    </source>
</evidence>
<dbReference type="RefSeq" id="WP_057737871.1">
    <property type="nucleotide sequence ID" value="NZ_AZDQ01000007.1"/>
</dbReference>
<evidence type="ECO:0000256" key="1">
    <source>
        <dbReference type="SAM" id="Phobius"/>
    </source>
</evidence>
<name>A0A2K9HE34_9LACO</name>
<evidence type="ECO:0000313" key="3">
    <source>
        <dbReference type="EMBL" id="AUI70814.1"/>
    </source>
</evidence>